<protein>
    <submittedName>
        <fullName evidence="1">Uncharacterized protein</fullName>
    </submittedName>
</protein>
<reference evidence="1" key="1">
    <citation type="journal article" date="2020" name="Stud. Mycol.">
        <title>101 Dothideomycetes genomes: a test case for predicting lifestyles and emergence of pathogens.</title>
        <authorList>
            <person name="Haridas S."/>
            <person name="Albert R."/>
            <person name="Binder M."/>
            <person name="Bloem J."/>
            <person name="Labutti K."/>
            <person name="Salamov A."/>
            <person name="Andreopoulos B."/>
            <person name="Baker S."/>
            <person name="Barry K."/>
            <person name="Bills G."/>
            <person name="Bluhm B."/>
            <person name="Cannon C."/>
            <person name="Castanera R."/>
            <person name="Culley D."/>
            <person name="Daum C."/>
            <person name="Ezra D."/>
            <person name="Gonzalez J."/>
            <person name="Henrissat B."/>
            <person name="Kuo A."/>
            <person name="Liang C."/>
            <person name="Lipzen A."/>
            <person name="Lutzoni F."/>
            <person name="Magnuson J."/>
            <person name="Mondo S."/>
            <person name="Nolan M."/>
            <person name="Ohm R."/>
            <person name="Pangilinan J."/>
            <person name="Park H.-J."/>
            <person name="Ramirez L."/>
            <person name="Alfaro M."/>
            <person name="Sun H."/>
            <person name="Tritt A."/>
            <person name="Yoshinaga Y."/>
            <person name="Zwiers L.-H."/>
            <person name="Turgeon B."/>
            <person name="Goodwin S."/>
            <person name="Spatafora J."/>
            <person name="Crous P."/>
            <person name="Grigoriev I."/>
        </authorList>
    </citation>
    <scope>NUCLEOTIDE SEQUENCE</scope>
    <source>
        <strain evidence="1">CBS 260.36</strain>
    </source>
</reference>
<evidence type="ECO:0000313" key="1">
    <source>
        <dbReference type="EMBL" id="KAF2150358.1"/>
    </source>
</evidence>
<proteinExistence type="predicted"/>
<dbReference type="OrthoDB" id="3935714at2759"/>
<accession>A0A9P4MEP2</accession>
<keyword evidence="2" id="KW-1185">Reference proteome</keyword>
<dbReference type="EMBL" id="ML996089">
    <property type="protein sequence ID" value="KAF2150358.1"/>
    <property type="molecule type" value="Genomic_DNA"/>
</dbReference>
<name>A0A9P4MEP2_9PEZI</name>
<dbReference type="AlphaFoldDB" id="A0A9P4MEP2"/>
<evidence type="ECO:0000313" key="2">
    <source>
        <dbReference type="Proteomes" id="UP000799439"/>
    </source>
</evidence>
<comment type="caution">
    <text evidence="1">The sequence shown here is derived from an EMBL/GenBank/DDBJ whole genome shotgun (WGS) entry which is preliminary data.</text>
</comment>
<dbReference type="Proteomes" id="UP000799439">
    <property type="component" value="Unassembled WGS sequence"/>
</dbReference>
<organism evidence="1 2">
    <name type="scientific">Myriangium duriaei CBS 260.36</name>
    <dbReference type="NCBI Taxonomy" id="1168546"/>
    <lineage>
        <taxon>Eukaryota</taxon>
        <taxon>Fungi</taxon>
        <taxon>Dikarya</taxon>
        <taxon>Ascomycota</taxon>
        <taxon>Pezizomycotina</taxon>
        <taxon>Dothideomycetes</taxon>
        <taxon>Dothideomycetidae</taxon>
        <taxon>Myriangiales</taxon>
        <taxon>Myriangiaceae</taxon>
        <taxon>Myriangium</taxon>
    </lineage>
</organism>
<sequence length="628" mass="69328">MFSKFGRSRPVSNDAAAMFSAIDIKHILNALPPPGHSEDLFSQSLAGESLVSLASAKSNLQKLIDDREHVSIKDLPHLLDIQDISSLVAWADGQPAFSTASNGRPSLPPWIQKTIAIRFFAQARHGFINVYDEERFWSLPAEILEEIVRVYSTSFGRLQETEGYFATPQLVKKTKDSLLQLCREAEAEPAARNLSLSMGQIPREVLHELTSRMQAQSTLQRFEVQFREDGVWFVPVEAIARQSEQKQKTTLADYAQRLSSESHCIITEQGTTATDIVEQLIGGSDSTTDDDSKRTVQLVKHPSTAASDWPSSTILIKQHLLTRNLDIVLAHIPSAVTGLWNTSQPPDSTFTPAVQSLLSPSPSPLLSALLLSTSSQPVREAYTAEHTSLLSRSTISLYTHLQMTLFHPLFLYTAPLNLPEVLSDSTLAEHQQSFLLSHVKDSLLPTVLDISALSLPPPQALRTELSRFATTATGADSLDALLSASRRLGRKTRPSTLPPASTAGDEQERVQRLQARDEAVTTLLARLGRTKRASDVLQQVAWVLLAAVSTEVVALWVSAGRDAGRVVKCFGRFVENVTEDETGFGWKDAARRLEDFRGKVKDGKQSEADVEVVRELARRGWEGRRCRA</sequence>
<gene>
    <name evidence="1" type="ORF">K461DRAFT_280381</name>
</gene>